<gene>
    <name evidence="1" type="ORF">EVAR_88367_1</name>
</gene>
<dbReference type="Proteomes" id="UP000299102">
    <property type="component" value="Unassembled WGS sequence"/>
</dbReference>
<dbReference type="AlphaFoldDB" id="A0A4C1XA02"/>
<accession>A0A4C1XA02</accession>
<name>A0A4C1XA02_EUMVA</name>
<protein>
    <submittedName>
        <fullName evidence="1">Uncharacterized protein</fullName>
    </submittedName>
</protein>
<evidence type="ECO:0000313" key="1">
    <source>
        <dbReference type="EMBL" id="GBP60641.1"/>
    </source>
</evidence>
<proteinExistence type="predicted"/>
<keyword evidence="2" id="KW-1185">Reference proteome</keyword>
<evidence type="ECO:0000313" key="2">
    <source>
        <dbReference type="Proteomes" id="UP000299102"/>
    </source>
</evidence>
<reference evidence="1 2" key="1">
    <citation type="journal article" date="2019" name="Commun. Biol.">
        <title>The bagworm genome reveals a unique fibroin gene that provides high tensile strength.</title>
        <authorList>
            <person name="Kono N."/>
            <person name="Nakamura H."/>
            <person name="Ohtoshi R."/>
            <person name="Tomita M."/>
            <person name="Numata K."/>
            <person name="Arakawa K."/>
        </authorList>
    </citation>
    <scope>NUCLEOTIDE SEQUENCE [LARGE SCALE GENOMIC DNA]</scope>
</reference>
<dbReference type="EMBL" id="BGZK01000792">
    <property type="protein sequence ID" value="GBP60641.1"/>
    <property type="molecule type" value="Genomic_DNA"/>
</dbReference>
<comment type="caution">
    <text evidence="1">The sequence shown here is derived from an EMBL/GenBank/DDBJ whole genome shotgun (WGS) entry which is preliminary data.</text>
</comment>
<sequence>MVFGRSWKMTRVRSYCADLAVGRRGRFVQRRRSRARSCPGRSLRKCARPPPALAALMIFGNPTPRPISYVYSKSRVFYVFPIPTGAAVAARSECRGYENPIKKWEARFRAGRPARGPARSRGVNNFLADDERHFECAADAIHRHITTAQTTDGDFTRGGQGRRAAQFDHDRLASRDVACVLPRNRRDIGVPVTRRAVPRTPSGAPWERFCLSRYDNISIQIYILSVKRTINTPELRRNSNGERAVPGLKT</sequence>
<organism evidence="1 2">
    <name type="scientific">Eumeta variegata</name>
    <name type="common">Bagworm moth</name>
    <name type="synonym">Eumeta japonica</name>
    <dbReference type="NCBI Taxonomy" id="151549"/>
    <lineage>
        <taxon>Eukaryota</taxon>
        <taxon>Metazoa</taxon>
        <taxon>Ecdysozoa</taxon>
        <taxon>Arthropoda</taxon>
        <taxon>Hexapoda</taxon>
        <taxon>Insecta</taxon>
        <taxon>Pterygota</taxon>
        <taxon>Neoptera</taxon>
        <taxon>Endopterygota</taxon>
        <taxon>Lepidoptera</taxon>
        <taxon>Glossata</taxon>
        <taxon>Ditrysia</taxon>
        <taxon>Tineoidea</taxon>
        <taxon>Psychidae</taxon>
        <taxon>Oiketicinae</taxon>
        <taxon>Eumeta</taxon>
    </lineage>
</organism>